<accession>A0AAV1JP50</accession>
<evidence type="ECO:0000313" key="4">
    <source>
        <dbReference type="EMBL" id="CAK1550994.1"/>
    </source>
</evidence>
<dbReference type="PROSITE" id="PS50900">
    <property type="entry name" value="PLAC"/>
    <property type="match status" value="1"/>
</dbReference>
<evidence type="ECO:0000256" key="1">
    <source>
        <dbReference type="ARBA" id="ARBA00022729"/>
    </source>
</evidence>
<dbReference type="InterPro" id="IPR010909">
    <property type="entry name" value="PLAC"/>
</dbReference>
<protein>
    <recommendedName>
        <fullName evidence="3">PLAC domain-containing protein</fullName>
    </recommendedName>
</protein>
<evidence type="ECO:0000259" key="3">
    <source>
        <dbReference type="PROSITE" id="PS50900"/>
    </source>
</evidence>
<dbReference type="EMBL" id="CAVLEF010000105">
    <property type="protein sequence ID" value="CAK1550994.1"/>
    <property type="molecule type" value="Genomic_DNA"/>
</dbReference>
<dbReference type="Proteomes" id="UP001497472">
    <property type="component" value="Unassembled WGS sequence"/>
</dbReference>
<feature type="domain" description="PLAC" evidence="3">
    <location>
        <begin position="27"/>
        <end position="66"/>
    </location>
</feature>
<reference evidence="4 5" key="1">
    <citation type="submission" date="2023-11" db="EMBL/GenBank/DDBJ databases">
        <authorList>
            <person name="Okamura Y."/>
        </authorList>
    </citation>
    <scope>NUCLEOTIDE SEQUENCE [LARGE SCALE GENOMIC DNA]</scope>
</reference>
<dbReference type="AlphaFoldDB" id="A0AAV1JP50"/>
<comment type="caution">
    <text evidence="4">The sequence shown here is derived from an EMBL/GenBank/DDBJ whole genome shotgun (WGS) entry which is preliminary data.</text>
</comment>
<name>A0AAV1JP50_9NEOP</name>
<organism evidence="4 5">
    <name type="scientific">Leptosia nina</name>
    <dbReference type="NCBI Taxonomy" id="320188"/>
    <lineage>
        <taxon>Eukaryota</taxon>
        <taxon>Metazoa</taxon>
        <taxon>Ecdysozoa</taxon>
        <taxon>Arthropoda</taxon>
        <taxon>Hexapoda</taxon>
        <taxon>Insecta</taxon>
        <taxon>Pterygota</taxon>
        <taxon>Neoptera</taxon>
        <taxon>Endopterygota</taxon>
        <taxon>Lepidoptera</taxon>
        <taxon>Glossata</taxon>
        <taxon>Ditrysia</taxon>
        <taxon>Papilionoidea</taxon>
        <taxon>Pieridae</taxon>
        <taxon>Pierinae</taxon>
        <taxon>Leptosia</taxon>
    </lineage>
</organism>
<feature type="chain" id="PRO_5043483092" description="PLAC domain-containing protein" evidence="2">
    <location>
        <begin position="20"/>
        <end position="83"/>
    </location>
</feature>
<dbReference type="Pfam" id="PF08686">
    <property type="entry name" value="PLAC"/>
    <property type="match status" value="1"/>
</dbReference>
<gene>
    <name evidence="4" type="ORF">LNINA_LOCUS10177</name>
</gene>
<proteinExistence type="predicted"/>
<keyword evidence="1 2" id="KW-0732">Signal</keyword>
<evidence type="ECO:0000256" key="2">
    <source>
        <dbReference type="SAM" id="SignalP"/>
    </source>
</evidence>
<feature type="signal peptide" evidence="2">
    <location>
        <begin position="1"/>
        <end position="19"/>
    </location>
</feature>
<evidence type="ECO:0000313" key="5">
    <source>
        <dbReference type="Proteomes" id="UP001497472"/>
    </source>
</evidence>
<keyword evidence="5" id="KW-1185">Reference proteome</keyword>
<sequence>MSRLTLFLVLLVTITQVTSGPYNGLHIPSECTDNPFFADCSLIVRSKFCHHKYYSSFCCKSCIESGQLDPTRTFNEPENDYWN</sequence>